<accession>Q8TW38</accession>
<dbReference type="Gene3D" id="3.40.50.300">
    <property type="entry name" value="P-loop containing nucleotide triphosphate hydrolases"/>
    <property type="match status" value="2"/>
</dbReference>
<gene>
    <name evidence="7" type="ordered locus">MK1199</name>
</gene>
<dbReference type="GO" id="GO:0003924">
    <property type="term" value="F:GTPase activity"/>
    <property type="evidence" value="ECO:0007669"/>
    <property type="project" value="InterPro"/>
</dbReference>
<dbReference type="CDD" id="cd01666">
    <property type="entry name" value="TGS_DRG"/>
    <property type="match status" value="1"/>
</dbReference>
<dbReference type="InterPro" id="IPR031167">
    <property type="entry name" value="G_OBG"/>
</dbReference>
<dbReference type="Gene3D" id="3.10.20.30">
    <property type="match status" value="1"/>
</dbReference>
<evidence type="ECO:0000259" key="5">
    <source>
        <dbReference type="PROSITE" id="PS51710"/>
    </source>
</evidence>
<dbReference type="AlphaFoldDB" id="Q8TW38"/>
<dbReference type="GeneID" id="1477300"/>
<dbReference type="InterPro" id="IPR004095">
    <property type="entry name" value="TGS"/>
</dbReference>
<dbReference type="Pfam" id="PF16897">
    <property type="entry name" value="MMR_HSR1_Xtn"/>
    <property type="match status" value="1"/>
</dbReference>
<evidence type="ECO:0000256" key="1">
    <source>
        <dbReference type="ARBA" id="ARBA00022741"/>
    </source>
</evidence>
<dbReference type="PROSITE" id="PS51710">
    <property type="entry name" value="G_OBG"/>
    <property type="match status" value="1"/>
</dbReference>
<dbReference type="InParanoid" id="Q8TW38"/>
<dbReference type="RefSeq" id="WP_011019567.1">
    <property type="nucleotide sequence ID" value="NC_003551.1"/>
</dbReference>
<keyword evidence="1" id="KW-0547">Nucleotide-binding</keyword>
<evidence type="ECO:0000256" key="2">
    <source>
        <dbReference type="ARBA" id="ARBA00023134"/>
    </source>
</evidence>
<dbReference type="PATRIC" id="fig|190192.8.peg.1301"/>
<dbReference type="SUPFAM" id="SSF81271">
    <property type="entry name" value="TGS-like"/>
    <property type="match status" value="1"/>
</dbReference>
<keyword evidence="2" id="KW-0342">GTP-binding</keyword>
<evidence type="ECO:0000259" key="6">
    <source>
        <dbReference type="PROSITE" id="PS51880"/>
    </source>
</evidence>
<keyword evidence="8" id="KW-1185">Reference proteome</keyword>
<evidence type="ECO:0000256" key="4">
    <source>
        <dbReference type="SAM" id="MobiDB-lite"/>
    </source>
</evidence>
<evidence type="ECO:0000313" key="7">
    <source>
        <dbReference type="EMBL" id="AAM02412.1"/>
    </source>
</evidence>
<dbReference type="InterPro" id="IPR027417">
    <property type="entry name" value="P-loop_NTPase"/>
</dbReference>
<organism evidence="7 8">
    <name type="scientific">Methanopyrus kandleri (strain AV19 / DSM 6324 / JCM 9639 / NBRC 100938)</name>
    <dbReference type="NCBI Taxonomy" id="190192"/>
    <lineage>
        <taxon>Archaea</taxon>
        <taxon>Methanobacteriati</taxon>
        <taxon>Methanobacteriota</taxon>
        <taxon>Methanomada group</taxon>
        <taxon>Methanopyri</taxon>
        <taxon>Methanopyrales</taxon>
        <taxon>Methanopyraceae</taxon>
        <taxon>Methanopyrus</taxon>
    </lineage>
</organism>
<proteinExistence type="predicted"/>
<feature type="domain" description="OBG-type G" evidence="5">
    <location>
        <begin position="82"/>
        <end position="314"/>
    </location>
</feature>
<dbReference type="InterPro" id="IPR031662">
    <property type="entry name" value="GTP-binding_2"/>
</dbReference>
<dbReference type="SUPFAM" id="SSF52540">
    <property type="entry name" value="P-loop containing nucleoside triphosphate hydrolases"/>
    <property type="match status" value="1"/>
</dbReference>
<protein>
    <submittedName>
        <fullName evidence="7">Predicted GTPase of the OBG/HflX superfamily</fullName>
    </submittedName>
</protein>
<dbReference type="EMBL" id="AE009439">
    <property type="protein sequence ID" value="AAM02412.1"/>
    <property type="molecule type" value="Genomic_DNA"/>
</dbReference>
<dbReference type="PANTHER" id="PTHR43127">
    <property type="entry name" value="DEVELOPMENTALLY-REGULATED GTP-BINDING PROTEIN 2"/>
    <property type="match status" value="1"/>
</dbReference>
<dbReference type="OrthoDB" id="372125at2157"/>
<dbReference type="Proteomes" id="UP000001826">
    <property type="component" value="Chromosome"/>
</dbReference>
<dbReference type="Pfam" id="PF02824">
    <property type="entry name" value="TGS"/>
    <property type="match status" value="1"/>
</dbReference>
<dbReference type="PRINTS" id="PR00326">
    <property type="entry name" value="GTP1OBG"/>
</dbReference>
<feature type="region of interest" description="Disordered" evidence="4">
    <location>
        <begin position="1"/>
        <end position="22"/>
    </location>
</feature>
<sequence length="388" mass="43172">MPANLPPEYHELEEKYRKARSPEEKLRITEEMLAVVPKHKGTENLRALLKRRLAKLREEVEKRRQQKSGGGPDYNVKKEGAAQVALVGPPNAGKSALLRELTNADPDVASYPYTTKEPVPGMMEYKDVQIQLVEIPPIYEGFTRGDGSKFVGVIRNADALCLVVDLTEDPVEQLETVLRELESAAIKLNQDPPSITIEERVTGGIEIRGEDRLDCDPNDVKDLLRDAGIHSAVVVIEEDGITLEDIADALDKRIEYKPALLVANKGDAPGSKESYERLVERVEDLEFDLPVVPVSAEKGINLDEFKRRLYDTLGIIRVYTKKPGGKPQKPPIVLPKGATVEDVAREIHSDLAKNLKYARVWGKSVKKDGMMVGRDHVLEDGDVVELHG</sequence>
<dbReference type="Pfam" id="PF01926">
    <property type="entry name" value="MMR_HSR1"/>
    <property type="match status" value="1"/>
</dbReference>
<dbReference type="CDD" id="cd01896">
    <property type="entry name" value="DRG"/>
    <property type="match status" value="1"/>
</dbReference>
<dbReference type="InterPro" id="IPR012676">
    <property type="entry name" value="TGS-like"/>
</dbReference>
<name>Q8TW38_METKA</name>
<dbReference type="HOGENOM" id="CLU_044997_0_1_2"/>
<feature type="domain" description="TGS" evidence="6">
    <location>
        <begin position="314"/>
        <end position="388"/>
    </location>
</feature>
<dbReference type="KEGG" id="mka:MK1199"/>
<dbReference type="STRING" id="190192.MK1199"/>
<feature type="coiled-coil region" evidence="3">
    <location>
        <begin position="39"/>
        <end position="66"/>
    </location>
</feature>
<reference evidence="7 8" key="1">
    <citation type="journal article" date="2002" name="Proc. Natl. Acad. Sci. U.S.A.">
        <title>The complete genome of hyperthermophile Methanopyrus kandleri AV19 and monophyly of archaeal methanogens.</title>
        <authorList>
            <person name="Slesarev A.I."/>
            <person name="Mezhevaya K.V."/>
            <person name="Makarova K.S."/>
            <person name="Polushin N.N."/>
            <person name="Shcherbinina O.V."/>
            <person name="Shakhova V.V."/>
            <person name="Belova G.I."/>
            <person name="Aravind L."/>
            <person name="Natale D.A."/>
            <person name="Rogozin I.B."/>
            <person name="Tatusov R.L."/>
            <person name="Wolf Y.I."/>
            <person name="Stetter K.O."/>
            <person name="Malykh A.G."/>
            <person name="Koonin E.V."/>
            <person name="Kozyavkin S.A."/>
        </authorList>
    </citation>
    <scope>NUCLEOTIDE SEQUENCE [LARGE SCALE GENOMIC DNA]</scope>
    <source>
        <strain evidence="8">AV19 / DSM 6324 / JCM 9639 / NBRC 100938</strain>
    </source>
</reference>
<keyword evidence="3" id="KW-0175">Coiled coil</keyword>
<dbReference type="InterPro" id="IPR006073">
    <property type="entry name" value="GTP-bd"/>
</dbReference>
<dbReference type="GO" id="GO:0005525">
    <property type="term" value="F:GTP binding"/>
    <property type="evidence" value="ECO:0007669"/>
    <property type="project" value="UniProtKB-KW"/>
</dbReference>
<dbReference type="EnsemblBacteria" id="AAM02412">
    <property type="protein sequence ID" value="AAM02412"/>
    <property type="gene ID" value="MK1199"/>
</dbReference>
<feature type="compositionally biased region" description="Basic and acidic residues" evidence="4">
    <location>
        <begin position="8"/>
        <end position="22"/>
    </location>
</feature>
<evidence type="ECO:0000313" key="8">
    <source>
        <dbReference type="Proteomes" id="UP000001826"/>
    </source>
</evidence>
<evidence type="ECO:0000256" key="3">
    <source>
        <dbReference type="SAM" id="Coils"/>
    </source>
</evidence>
<dbReference type="InterPro" id="IPR045001">
    <property type="entry name" value="DRG"/>
</dbReference>
<dbReference type="PROSITE" id="PS51880">
    <property type="entry name" value="TGS"/>
    <property type="match status" value="1"/>
</dbReference>
<dbReference type="PaxDb" id="190192-MK1199"/>
<dbReference type="FunCoup" id="Q8TW38">
    <property type="interactions" value="165"/>
</dbReference>
<dbReference type="InterPro" id="IPR012675">
    <property type="entry name" value="Beta-grasp_dom_sf"/>
</dbReference>